<name>A0A0Q3WT90_9BACI</name>
<dbReference type="GO" id="GO:0071978">
    <property type="term" value="P:bacterial-type flagellum-dependent swarming motility"/>
    <property type="evidence" value="ECO:0007669"/>
    <property type="project" value="TreeGrafter"/>
</dbReference>
<protein>
    <submittedName>
        <fullName evidence="6">Flagellar biosynthesis protein FlgC</fullName>
    </submittedName>
</protein>
<dbReference type="Pfam" id="PF06429">
    <property type="entry name" value="Flg_bbr_C"/>
    <property type="match status" value="1"/>
</dbReference>
<proteinExistence type="inferred from homology"/>
<dbReference type="InterPro" id="IPR020013">
    <property type="entry name" value="Flagellar_FlgE/F/G"/>
</dbReference>
<dbReference type="InterPro" id="IPR053967">
    <property type="entry name" value="LlgE_F_G-like_D1"/>
</dbReference>
<feature type="domain" description="Flagellar basal body rod protein N-terminal" evidence="3">
    <location>
        <begin position="5"/>
        <end position="35"/>
    </location>
</feature>
<keyword evidence="6" id="KW-0282">Flagellum</keyword>
<keyword evidence="2" id="KW-0975">Bacterial flagellum</keyword>
<dbReference type="PROSITE" id="PS00588">
    <property type="entry name" value="FLAGELLA_BB_ROD"/>
    <property type="match status" value="1"/>
</dbReference>
<organism evidence="6 7">
    <name type="scientific">Heyndrickxia shackletonii</name>
    <dbReference type="NCBI Taxonomy" id="157838"/>
    <lineage>
        <taxon>Bacteria</taxon>
        <taxon>Bacillati</taxon>
        <taxon>Bacillota</taxon>
        <taxon>Bacilli</taxon>
        <taxon>Bacillales</taxon>
        <taxon>Bacillaceae</taxon>
        <taxon>Heyndrickxia</taxon>
    </lineage>
</organism>
<dbReference type="InterPro" id="IPR001444">
    <property type="entry name" value="Flag_bb_rod_N"/>
</dbReference>
<evidence type="ECO:0000313" key="6">
    <source>
        <dbReference type="EMBL" id="KQL51091.1"/>
    </source>
</evidence>
<dbReference type="InterPro" id="IPR019776">
    <property type="entry name" value="Flagellar_basal_body_rod_CS"/>
</dbReference>
<dbReference type="PANTHER" id="PTHR30435:SF19">
    <property type="entry name" value="FLAGELLAR BASAL-BODY ROD PROTEIN FLGG"/>
    <property type="match status" value="1"/>
</dbReference>
<dbReference type="Proteomes" id="UP000051888">
    <property type="component" value="Unassembled WGS sequence"/>
</dbReference>
<feature type="domain" description="Flagellar basal-body/hook protein C-terminal" evidence="4">
    <location>
        <begin position="220"/>
        <end position="264"/>
    </location>
</feature>
<sequence>MLRGFYTAAAGMVAQQRKTDLLTNNMANSNTPGFKADQSSLRAFPELLLQRMGKQTVPVENAFSIPSSSMVGAVNTGVYMQEVLPKFLQGDLQETQNKTDLALQDLNPNSTSAVFFSVQDKDGNVKYTRNGNFTLDGEGYLTTANGLYVLDRGGNRIRLNSVDFTVDSSGQISEQGRQAGTLGIAIAANSNSLIKEGNGLYRMDNNSALPQAPGASFQVKQGCLERSNVDVSQTMTDMLSAYRSFEANQKVLQAYDHSMDKAVNEVGRVNG</sequence>
<dbReference type="STRING" id="157838.AN964_18955"/>
<evidence type="ECO:0000256" key="1">
    <source>
        <dbReference type="ARBA" id="ARBA00009677"/>
    </source>
</evidence>
<keyword evidence="6" id="KW-0969">Cilium</keyword>
<dbReference type="SUPFAM" id="SSF117143">
    <property type="entry name" value="Flagellar hook protein flgE"/>
    <property type="match status" value="1"/>
</dbReference>
<evidence type="ECO:0000256" key="2">
    <source>
        <dbReference type="RuleBase" id="RU362116"/>
    </source>
</evidence>
<dbReference type="InterPro" id="IPR010930">
    <property type="entry name" value="Flg_bb/hook_C_dom"/>
</dbReference>
<comment type="caution">
    <text evidence="6">The sequence shown here is derived from an EMBL/GenBank/DDBJ whole genome shotgun (WGS) entry which is preliminary data.</text>
</comment>
<dbReference type="RefSeq" id="WP_055741390.1">
    <property type="nucleotide sequence ID" value="NZ_JAAIWL010000022.1"/>
</dbReference>
<accession>A0A0Q3WT90</accession>
<keyword evidence="7" id="KW-1185">Reference proteome</keyword>
<dbReference type="GO" id="GO:0009425">
    <property type="term" value="C:bacterial-type flagellum basal body"/>
    <property type="evidence" value="ECO:0007669"/>
    <property type="project" value="UniProtKB-SubCell"/>
</dbReference>
<keyword evidence="6" id="KW-0966">Cell projection</keyword>
<dbReference type="EMBL" id="LJJC01000006">
    <property type="protein sequence ID" value="KQL51091.1"/>
    <property type="molecule type" value="Genomic_DNA"/>
</dbReference>
<reference evidence="6 7" key="1">
    <citation type="submission" date="2015-09" db="EMBL/GenBank/DDBJ databases">
        <title>Genome sequencing project for genomic taxonomy and phylogenomics of Bacillus-like bacteria.</title>
        <authorList>
            <person name="Liu B."/>
            <person name="Wang J."/>
            <person name="Zhu Y."/>
            <person name="Liu G."/>
            <person name="Chen Q."/>
            <person name="Chen Z."/>
            <person name="Lan J."/>
            <person name="Che J."/>
            <person name="Ge C."/>
            <person name="Shi H."/>
            <person name="Pan Z."/>
            <person name="Liu X."/>
        </authorList>
    </citation>
    <scope>NUCLEOTIDE SEQUENCE [LARGE SCALE GENOMIC DNA]</scope>
    <source>
        <strain evidence="6 7">LMG 18435</strain>
    </source>
</reference>
<dbReference type="InterPro" id="IPR037925">
    <property type="entry name" value="FlgE/F/G-like"/>
</dbReference>
<comment type="similarity">
    <text evidence="1 2">Belongs to the flagella basal body rod proteins family.</text>
</comment>
<dbReference type="NCBIfam" id="TIGR03506">
    <property type="entry name" value="FlgEFG_subfam"/>
    <property type="match status" value="1"/>
</dbReference>
<comment type="subcellular location">
    <subcellularLocation>
        <location evidence="2">Bacterial flagellum basal body</location>
    </subcellularLocation>
</comment>
<dbReference type="AlphaFoldDB" id="A0A0Q3WT90"/>
<dbReference type="OrthoDB" id="9800375at2"/>
<gene>
    <name evidence="6" type="ORF">AN964_18955</name>
</gene>
<dbReference type="Pfam" id="PF00460">
    <property type="entry name" value="Flg_bb_rod"/>
    <property type="match status" value="1"/>
</dbReference>
<dbReference type="PANTHER" id="PTHR30435">
    <property type="entry name" value="FLAGELLAR PROTEIN"/>
    <property type="match status" value="1"/>
</dbReference>
<evidence type="ECO:0000313" key="7">
    <source>
        <dbReference type="Proteomes" id="UP000051888"/>
    </source>
</evidence>
<feature type="domain" description="Flagellar hook protein FlgE/F/G-like D1" evidence="5">
    <location>
        <begin position="115"/>
        <end position="173"/>
    </location>
</feature>
<evidence type="ECO:0000259" key="3">
    <source>
        <dbReference type="Pfam" id="PF00460"/>
    </source>
</evidence>
<dbReference type="Pfam" id="PF22692">
    <property type="entry name" value="LlgE_F_G_D1"/>
    <property type="match status" value="1"/>
</dbReference>
<evidence type="ECO:0000259" key="4">
    <source>
        <dbReference type="Pfam" id="PF06429"/>
    </source>
</evidence>
<dbReference type="PATRIC" id="fig|157838.3.peg.4190"/>
<evidence type="ECO:0000259" key="5">
    <source>
        <dbReference type="Pfam" id="PF22692"/>
    </source>
</evidence>